<keyword evidence="2" id="KW-1185">Reference proteome</keyword>
<evidence type="ECO:0000313" key="1">
    <source>
        <dbReference type="EMBL" id="KAJ2902124.1"/>
    </source>
</evidence>
<gene>
    <name evidence="1" type="ORF">MKZ38_001033</name>
</gene>
<dbReference type="AlphaFoldDB" id="A0AAD5RRZ5"/>
<proteinExistence type="predicted"/>
<accession>A0AAD5RRZ5</accession>
<evidence type="ECO:0000313" key="2">
    <source>
        <dbReference type="Proteomes" id="UP001201980"/>
    </source>
</evidence>
<organism evidence="1 2">
    <name type="scientific">Zalerion maritima</name>
    <dbReference type="NCBI Taxonomy" id="339359"/>
    <lineage>
        <taxon>Eukaryota</taxon>
        <taxon>Fungi</taxon>
        <taxon>Dikarya</taxon>
        <taxon>Ascomycota</taxon>
        <taxon>Pezizomycotina</taxon>
        <taxon>Sordariomycetes</taxon>
        <taxon>Lulworthiomycetidae</taxon>
        <taxon>Lulworthiales</taxon>
        <taxon>Lulworthiaceae</taxon>
        <taxon>Zalerion</taxon>
    </lineage>
</organism>
<dbReference type="EMBL" id="JAKWBI020000124">
    <property type="protein sequence ID" value="KAJ2902124.1"/>
    <property type="molecule type" value="Genomic_DNA"/>
</dbReference>
<protein>
    <submittedName>
        <fullName evidence="1">Uncharacterized protein</fullName>
    </submittedName>
</protein>
<dbReference type="Proteomes" id="UP001201980">
    <property type="component" value="Unassembled WGS sequence"/>
</dbReference>
<sequence length="817" mass="92251">MSEHLKPAVAKAREGNPLPLQPTYLEAKTFYTKLRLKFFRTLRHPVDNYDLLYSSTVENVADPKISVHGAETIEWPPSLSDIFQLRNASLISRCTNIDVWGLDTHHIPARFVTFGNPDWDAFVQLTARRATNSMGNQNEVVAQLYSLSFVGRTIQLPSPRPKNKPQSKFGTLFVILPTEHEGGGMLLRRGGKSEELATSLLSEHACLCIAFAPDVDISIESVISGNLIYLAYDLVPGNEGWFLKWGTEPKETMASLVDAWDRKSPKPNLTDCLPFFLDPGEDVNNLAFDKLQAKNAQTISLLREACATLEMPSTAILLASFTCNAEVLVLDRVVSERGLFSQGMTLHLRLVIQTSHDHDPTCLRFQDRGTLALVVPPSRVAQFAHHENYIGEHYGPNILLSTHLAFGEGPKSPLNPTASFSYTHHILSRLQNGVLFNPSQGRQLTMPRIFQLFDVANRVAKESLVLYLVSIPVRELISSYDLAACILMVLPRLSESCFPNRLVDAILKIENPAVRLELATSIMAGLIARKSVQDGAELQLEDKKQAVRLCLLLTRVDLHVMDQEPARQWFQKTCFELGPRLAQEICIPLLQRYLDESSGVADRVLMWTNMLVVRLEFEMFYRELGLLILSKLSVSEFEWYEVKFGFGVGAGLEALIRDFSFLVKWLLNQPDFIQDTLKCLERLTLAQWNKWWSFRQVAMTAWGILTSPDGWGLYPEQEYQGQVDVLLRCMVLKFIEVLVKREWKWLERLKPLAVADLRNLNRAQEGRNLLSELFGDAYPFVMAADGRGLERLINKGFLTRHGPVGTAKEWVGALVES</sequence>
<reference evidence="1" key="1">
    <citation type="submission" date="2022-07" db="EMBL/GenBank/DDBJ databases">
        <title>Draft genome sequence of Zalerion maritima ATCC 34329, a (micro)plastics degrading marine fungus.</title>
        <authorList>
            <person name="Paco A."/>
            <person name="Goncalves M.F.M."/>
            <person name="Rocha-Santos T.A.P."/>
            <person name="Alves A."/>
        </authorList>
    </citation>
    <scope>NUCLEOTIDE SEQUENCE</scope>
    <source>
        <strain evidence="1">ATCC 34329</strain>
    </source>
</reference>
<name>A0AAD5RRZ5_9PEZI</name>
<comment type="caution">
    <text evidence="1">The sequence shown here is derived from an EMBL/GenBank/DDBJ whole genome shotgun (WGS) entry which is preliminary data.</text>
</comment>